<dbReference type="EMBL" id="CAMAPF010000033">
    <property type="protein sequence ID" value="CAH9079397.1"/>
    <property type="molecule type" value="Genomic_DNA"/>
</dbReference>
<dbReference type="AlphaFoldDB" id="A0AAV0CNH8"/>
<keyword evidence="4" id="KW-1185">Reference proteome</keyword>
<reference evidence="2" key="1">
    <citation type="submission" date="2022-07" db="EMBL/GenBank/DDBJ databases">
        <authorList>
            <person name="Macas J."/>
            <person name="Novak P."/>
            <person name="Neumann P."/>
        </authorList>
    </citation>
    <scope>NUCLEOTIDE SEQUENCE</scope>
</reference>
<evidence type="ECO:0000313" key="3">
    <source>
        <dbReference type="EMBL" id="CAH9147533.1"/>
    </source>
</evidence>
<proteinExistence type="predicted"/>
<name>A0AAV0CNH8_9ASTE</name>
<feature type="region of interest" description="Disordered" evidence="1">
    <location>
        <begin position="1"/>
        <end position="60"/>
    </location>
</feature>
<protein>
    <submittedName>
        <fullName evidence="2">Uncharacterized protein</fullName>
    </submittedName>
</protein>
<evidence type="ECO:0000313" key="4">
    <source>
        <dbReference type="Proteomes" id="UP001152523"/>
    </source>
</evidence>
<sequence length="144" mass="15300">MATSSSLHKVSAPDLAGDSPVPSVARSNNISNKDDVFKRPAVRYSSVHERRPERPGGGGGLFSFRSFLRSCSETRTSLGLLSPSASDDLVSSPCWRRQYAMSGQGSVPSLSGDIKDRDDLSVPSLSGINDLPPLSPHLTPGCMI</sequence>
<dbReference type="EMBL" id="CAMAPF010001134">
    <property type="protein sequence ID" value="CAH9147533.1"/>
    <property type="molecule type" value="Genomic_DNA"/>
</dbReference>
<evidence type="ECO:0000256" key="1">
    <source>
        <dbReference type="SAM" id="MobiDB-lite"/>
    </source>
</evidence>
<dbReference type="Proteomes" id="UP001152523">
    <property type="component" value="Unassembled WGS sequence"/>
</dbReference>
<evidence type="ECO:0000313" key="2">
    <source>
        <dbReference type="EMBL" id="CAH9079397.1"/>
    </source>
</evidence>
<comment type="caution">
    <text evidence="2">The sequence shown here is derived from an EMBL/GenBank/DDBJ whole genome shotgun (WGS) entry which is preliminary data.</text>
</comment>
<accession>A0AAV0CNH8</accession>
<gene>
    <name evidence="3" type="ORF">CEPIT_LOCUS43819</name>
    <name evidence="2" type="ORF">CEPIT_LOCUS6909</name>
</gene>
<organism evidence="2 4">
    <name type="scientific">Cuscuta epithymum</name>
    <dbReference type="NCBI Taxonomy" id="186058"/>
    <lineage>
        <taxon>Eukaryota</taxon>
        <taxon>Viridiplantae</taxon>
        <taxon>Streptophyta</taxon>
        <taxon>Embryophyta</taxon>
        <taxon>Tracheophyta</taxon>
        <taxon>Spermatophyta</taxon>
        <taxon>Magnoliopsida</taxon>
        <taxon>eudicotyledons</taxon>
        <taxon>Gunneridae</taxon>
        <taxon>Pentapetalae</taxon>
        <taxon>asterids</taxon>
        <taxon>lamiids</taxon>
        <taxon>Solanales</taxon>
        <taxon>Convolvulaceae</taxon>
        <taxon>Cuscuteae</taxon>
        <taxon>Cuscuta</taxon>
        <taxon>Cuscuta subgen. Cuscuta</taxon>
    </lineage>
</organism>